<accession>A0A146LYK7</accession>
<dbReference type="PANTHER" id="PTHR46622">
    <property type="entry name" value="DNA-DEPENDENT METALLOPROTEASE WSS1"/>
    <property type="match status" value="1"/>
</dbReference>
<evidence type="ECO:0000256" key="4">
    <source>
        <dbReference type="PROSITE-ProRule" id="PRU00322"/>
    </source>
</evidence>
<dbReference type="GO" id="GO:0008270">
    <property type="term" value="F:zinc ion binding"/>
    <property type="evidence" value="ECO:0007669"/>
    <property type="project" value="UniProtKB-KW"/>
</dbReference>
<evidence type="ECO:0000256" key="2">
    <source>
        <dbReference type="ARBA" id="ARBA00022771"/>
    </source>
</evidence>
<dbReference type="AlphaFoldDB" id="A0A146LYK7"/>
<dbReference type="GO" id="GO:0006281">
    <property type="term" value="P:DNA repair"/>
    <property type="evidence" value="ECO:0007669"/>
    <property type="project" value="TreeGrafter"/>
</dbReference>
<dbReference type="PANTHER" id="PTHR46622:SF1">
    <property type="entry name" value="DNA-DEPENDENT METALLOPROTEASE WSS1"/>
    <property type="match status" value="1"/>
</dbReference>
<dbReference type="InterPro" id="IPR053000">
    <property type="entry name" value="WSS1-like_metalloprotease"/>
</dbReference>
<evidence type="ECO:0000256" key="3">
    <source>
        <dbReference type="ARBA" id="ARBA00022833"/>
    </source>
</evidence>
<dbReference type="InterPro" id="IPR036443">
    <property type="entry name" value="Znf_RanBP2_sf"/>
</dbReference>
<feature type="domain" description="RanBP2-type" evidence="6">
    <location>
        <begin position="249"/>
        <end position="279"/>
    </location>
</feature>
<evidence type="ECO:0000259" key="6">
    <source>
        <dbReference type="PROSITE" id="PS50199"/>
    </source>
</evidence>
<organism evidence="7">
    <name type="scientific">Lygus hesperus</name>
    <name type="common">Western plant bug</name>
    <dbReference type="NCBI Taxonomy" id="30085"/>
    <lineage>
        <taxon>Eukaryota</taxon>
        <taxon>Metazoa</taxon>
        <taxon>Ecdysozoa</taxon>
        <taxon>Arthropoda</taxon>
        <taxon>Hexapoda</taxon>
        <taxon>Insecta</taxon>
        <taxon>Pterygota</taxon>
        <taxon>Neoptera</taxon>
        <taxon>Paraneoptera</taxon>
        <taxon>Hemiptera</taxon>
        <taxon>Heteroptera</taxon>
        <taxon>Panheteroptera</taxon>
        <taxon>Cimicomorpha</taxon>
        <taxon>Miridae</taxon>
        <taxon>Mirini</taxon>
        <taxon>Lygus</taxon>
    </lineage>
</organism>
<feature type="region of interest" description="Disordered" evidence="5">
    <location>
        <begin position="33"/>
        <end position="52"/>
    </location>
</feature>
<proteinExistence type="predicted"/>
<feature type="non-terminal residue" evidence="7">
    <location>
        <position position="462"/>
    </location>
</feature>
<dbReference type="PROSITE" id="PS50199">
    <property type="entry name" value="ZF_RANBP2_2"/>
    <property type="match status" value="2"/>
</dbReference>
<dbReference type="Gene3D" id="4.10.1060.10">
    <property type="entry name" value="Zinc finger, RanBP2-type"/>
    <property type="match status" value="1"/>
</dbReference>
<feature type="domain" description="RanBP2-type" evidence="6">
    <location>
        <begin position="1"/>
        <end position="35"/>
    </location>
</feature>
<dbReference type="GO" id="GO:0008237">
    <property type="term" value="F:metallopeptidase activity"/>
    <property type="evidence" value="ECO:0007669"/>
    <property type="project" value="TreeGrafter"/>
</dbReference>
<keyword evidence="2 4" id="KW-0863">Zinc-finger</keyword>
<evidence type="ECO:0000256" key="1">
    <source>
        <dbReference type="ARBA" id="ARBA00022723"/>
    </source>
</evidence>
<gene>
    <name evidence="7" type="ORF">g.29486</name>
</gene>
<keyword evidence="3" id="KW-0862">Zinc</keyword>
<dbReference type="SUPFAM" id="SSF90209">
    <property type="entry name" value="Ran binding protein zinc finger-like"/>
    <property type="match status" value="1"/>
</dbReference>
<keyword evidence="1" id="KW-0479">Metal-binding</keyword>
<protein>
    <recommendedName>
        <fullName evidence="6">RanBP2-type domain-containing protein</fullName>
    </recommendedName>
</protein>
<reference evidence="7" key="1">
    <citation type="journal article" date="2016" name="Gigascience">
        <title>De novo construction of an expanded transcriptome assembly for the western tarnished plant bug, Lygus hesperus.</title>
        <authorList>
            <person name="Tassone E.E."/>
            <person name="Geib S.M."/>
            <person name="Hall B."/>
            <person name="Fabrick J.A."/>
            <person name="Brent C.S."/>
            <person name="Hull J.J."/>
        </authorList>
    </citation>
    <scope>NUCLEOTIDE SEQUENCE</scope>
</reference>
<dbReference type="SMART" id="SM00547">
    <property type="entry name" value="ZnF_RBZ"/>
    <property type="match status" value="3"/>
</dbReference>
<dbReference type="InterPro" id="IPR001876">
    <property type="entry name" value="Znf_RanBP2"/>
</dbReference>
<dbReference type="PROSITE" id="PS01358">
    <property type="entry name" value="ZF_RANBP2_1"/>
    <property type="match status" value="3"/>
</dbReference>
<evidence type="ECO:0000256" key="5">
    <source>
        <dbReference type="SAM" id="MobiDB-lite"/>
    </source>
</evidence>
<dbReference type="EMBL" id="GDHC01006867">
    <property type="protein sequence ID" value="JAQ11762.1"/>
    <property type="molecule type" value="Transcribed_RNA"/>
</dbReference>
<dbReference type="GO" id="GO:0005634">
    <property type="term" value="C:nucleus"/>
    <property type="evidence" value="ECO:0007669"/>
    <property type="project" value="TreeGrafter"/>
</dbReference>
<evidence type="ECO:0000313" key="7">
    <source>
        <dbReference type="EMBL" id="JAQ11762.1"/>
    </source>
</evidence>
<feature type="region of interest" description="Disordered" evidence="5">
    <location>
        <begin position="231"/>
        <end position="250"/>
    </location>
</feature>
<name>A0A146LYK7_LYGHE</name>
<dbReference type="Pfam" id="PF00641">
    <property type="entry name" value="Zn_ribbon_RanBP"/>
    <property type="match status" value="2"/>
</dbReference>
<sequence>MGSIVSVLHWSCRSCYLINPGDRRICSRCRTSRDGVAEPTPASSDSVVNGPLEEGNPPQTNVLCLSYVESPNVFILNSCRDPEDGKSESSFISCVSVANQKLHDAVIQRSISLPVFPRRWNCSICHLKNCTVTAICPACGMEEMATPDIFVNDDDMKDTQTNLNNILDNDCQEYPIDKSPKRHSLSVYEKVKSKVSRSLSNGSVVHKKYTEPRRPSSLLVEKTVLGFEHVDKNSNFGDGNDDEDNPNDANGSMWSCQRCTLYNSYESERCEVCETPRRSNLPVTTPDTNKCSNPSMIITVPEWGKCEFYKNDVIVPPKESPELWQKPVYRRSQSELLSNEVNKSDVSNRTNRLSLGNPESTCNAKSSLRGSVNNLNLQVSSSLSRQNFSRYSCIGITEANKDHQGLNANEVIGGQNGILSCLNSGLKSDSVASLKGDFDDSNVPSNLERKWTCIKCSYAYNP</sequence>